<protein>
    <submittedName>
        <fullName evidence="1">Uncharacterized protein</fullName>
    </submittedName>
</protein>
<name>A0AAD1SWQ5_PELCU</name>
<evidence type="ECO:0000313" key="2">
    <source>
        <dbReference type="Proteomes" id="UP001295444"/>
    </source>
</evidence>
<gene>
    <name evidence="1" type="ORF">PECUL_23A037475</name>
</gene>
<dbReference type="EMBL" id="OW240920">
    <property type="protein sequence ID" value="CAH2313899.1"/>
    <property type="molecule type" value="Genomic_DNA"/>
</dbReference>
<organism evidence="1 2">
    <name type="scientific">Pelobates cultripes</name>
    <name type="common">Western spadefoot toad</name>
    <dbReference type="NCBI Taxonomy" id="61616"/>
    <lineage>
        <taxon>Eukaryota</taxon>
        <taxon>Metazoa</taxon>
        <taxon>Chordata</taxon>
        <taxon>Craniata</taxon>
        <taxon>Vertebrata</taxon>
        <taxon>Euteleostomi</taxon>
        <taxon>Amphibia</taxon>
        <taxon>Batrachia</taxon>
        <taxon>Anura</taxon>
        <taxon>Pelobatoidea</taxon>
        <taxon>Pelobatidae</taxon>
        <taxon>Pelobates</taxon>
    </lineage>
</organism>
<accession>A0AAD1SWQ5</accession>
<dbReference type="Proteomes" id="UP001295444">
    <property type="component" value="Chromosome 09"/>
</dbReference>
<proteinExistence type="predicted"/>
<sequence>MKNGDRNKKVLHLLIVFSVDRQTDKRPYWTFCLSDQRQRFISDKCERFALGTINSLLTFLPLIWHCNYSNYSNYGTYNNDSQRSSSRMGSCSHSSVFCGCLPPFGRHLFYNHCSAELVQNINKDELSKPSISVFTC</sequence>
<evidence type="ECO:0000313" key="1">
    <source>
        <dbReference type="EMBL" id="CAH2313899.1"/>
    </source>
</evidence>
<reference evidence="1" key="1">
    <citation type="submission" date="2022-03" db="EMBL/GenBank/DDBJ databases">
        <authorList>
            <person name="Alioto T."/>
            <person name="Alioto T."/>
            <person name="Gomez Garrido J."/>
        </authorList>
    </citation>
    <scope>NUCLEOTIDE SEQUENCE</scope>
</reference>
<keyword evidence="2" id="KW-1185">Reference proteome</keyword>
<dbReference type="AlphaFoldDB" id="A0AAD1SWQ5"/>
<dbReference type="EMBL" id="OW240920">
    <property type="protein sequence ID" value="CAH2313902.1"/>
    <property type="molecule type" value="Genomic_DNA"/>
</dbReference>